<sequence>MAQTLVKSNAVTVGQLWQSYSHLRLQVRRDSECVMDMNRTHSYTSLSDVMSSATSRLPASSSPAVLRGQCSTSHFQSFHDIHSVHMKNPLVEKAARYYLATANFGLNQHGQSSMLSTSSLSFFFRILSFPFQNTQIGFHTLFGGARAWIKQQLYIKN</sequence>
<protein>
    <submittedName>
        <fullName evidence="1">Uncharacterized protein</fullName>
    </submittedName>
</protein>
<keyword evidence="2" id="KW-1185">Reference proteome</keyword>
<accession>A0ABP0TPG8</accession>
<dbReference type="Proteomes" id="UP001497512">
    <property type="component" value="Chromosome 12"/>
</dbReference>
<evidence type="ECO:0000313" key="1">
    <source>
        <dbReference type="EMBL" id="CAK9199169.1"/>
    </source>
</evidence>
<evidence type="ECO:0000313" key="2">
    <source>
        <dbReference type="Proteomes" id="UP001497512"/>
    </source>
</evidence>
<gene>
    <name evidence="1" type="ORF">CSSPTR1EN2_LOCUS4802</name>
</gene>
<dbReference type="EMBL" id="OZ019904">
    <property type="protein sequence ID" value="CAK9199169.1"/>
    <property type="molecule type" value="Genomic_DNA"/>
</dbReference>
<reference evidence="1" key="1">
    <citation type="submission" date="2024-02" db="EMBL/GenBank/DDBJ databases">
        <authorList>
            <consortium name="ELIXIR-Norway"/>
            <consortium name="Elixir Norway"/>
        </authorList>
    </citation>
    <scope>NUCLEOTIDE SEQUENCE</scope>
</reference>
<proteinExistence type="predicted"/>
<name>A0ABP0TPG8_9BRYO</name>
<organism evidence="1 2">
    <name type="scientific">Sphagnum troendelagicum</name>
    <dbReference type="NCBI Taxonomy" id="128251"/>
    <lineage>
        <taxon>Eukaryota</taxon>
        <taxon>Viridiplantae</taxon>
        <taxon>Streptophyta</taxon>
        <taxon>Embryophyta</taxon>
        <taxon>Bryophyta</taxon>
        <taxon>Sphagnophytina</taxon>
        <taxon>Sphagnopsida</taxon>
        <taxon>Sphagnales</taxon>
        <taxon>Sphagnaceae</taxon>
        <taxon>Sphagnum</taxon>
    </lineage>
</organism>